<sequence>MSGWENARFELVDPRVLLVDRNSRTVTDVERERPELCASIRRHGVVVPVIANPTGEGLRVRDGHSRTIVSRSVVERFPVIPVIVTEAADTEEWHWLRDQWIANEVRAGYGTGDRMRIFEELTLFGLGPDEVAAELGTDVEVVHAGLRARRSEAVVAAVERHPEMTLDQAAGLASFEDDEEVYRHLTEVLDRDPDTFDYALAEQREESRLRREAAELRERLAREGIAVVEEIVSGTLPLTRLRDQGRTVAPEDHLSCPGHAALVTSDDGDGVVRATWLCRDWAGHGHTDSWQATSEPHRPWDAERKAERAQVVRSNQAWRAAETVRRTKLRELLARSTPPRGALRFVVESLLAGDDELLRAARDRHALACRLPGLREPGAGRTHPLTSKLRGQDRLTTVLLAIVLAAYEQSTGPQTWRTPTPGQKRYFAALTKWGLARHWVEKLVTDIPEAA</sequence>
<dbReference type="PANTHER" id="PTHR33375">
    <property type="entry name" value="CHROMOSOME-PARTITIONING PROTEIN PARB-RELATED"/>
    <property type="match status" value="1"/>
</dbReference>
<dbReference type="RefSeq" id="WP_184666315.1">
    <property type="nucleotide sequence ID" value="NZ_BAABAI010000017.1"/>
</dbReference>
<evidence type="ECO:0000313" key="2">
    <source>
        <dbReference type="Proteomes" id="UP000542674"/>
    </source>
</evidence>
<reference evidence="1 2" key="1">
    <citation type="submission" date="2020-08" db="EMBL/GenBank/DDBJ databases">
        <title>Sequencing the genomes of 1000 actinobacteria strains.</title>
        <authorList>
            <person name="Klenk H.-P."/>
        </authorList>
    </citation>
    <scope>NUCLEOTIDE SEQUENCE [LARGE SCALE GENOMIC DNA]</scope>
    <source>
        <strain evidence="1 2">DSM 45084</strain>
    </source>
</reference>
<accession>A0A7W7T048</accession>
<dbReference type="PANTHER" id="PTHR33375:SF1">
    <property type="entry name" value="CHROMOSOME-PARTITIONING PROTEIN PARB-RELATED"/>
    <property type="match status" value="1"/>
</dbReference>
<dbReference type="InterPro" id="IPR036086">
    <property type="entry name" value="ParB/Sulfiredoxin_sf"/>
</dbReference>
<name>A0A7W7T048_9PSEU</name>
<organism evidence="1 2">
    <name type="scientific">Saccharothrix violaceirubra</name>
    <dbReference type="NCBI Taxonomy" id="413306"/>
    <lineage>
        <taxon>Bacteria</taxon>
        <taxon>Bacillati</taxon>
        <taxon>Actinomycetota</taxon>
        <taxon>Actinomycetes</taxon>
        <taxon>Pseudonocardiales</taxon>
        <taxon>Pseudonocardiaceae</taxon>
        <taxon>Saccharothrix</taxon>
    </lineage>
</organism>
<keyword evidence="2" id="KW-1185">Reference proteome</keyword>
<dbReference type="AlphaFoldDB" id="A0A7W7T048"/>
<gene>
    <name evidence="1" type="ORF">F4559_000911</name>
</gene>
<dbReference type="EMBL" id="JACHJS010000001">
    <property type="protein sequence ID" value="MBB4963552.1"/>
    <property type="molecule type" value="Genomic_DNA"/>
</dbReference>
<dbReference type="Proteomes" id="UP000542674">
    <property type="component" value="Unassembled WGS sequence"/>
</dbReference>
<dbReference type="SUPFAM" id="SSF109709">
    <property type="entry name" value="KorB DNA-binding domain-like"/>
    <property type="match status" value="1"/>
</dbReference>
<comment type="caution">
    <text evidence="1">The sequence shown here is derived from an EMBL/GenBank/DDBJ whole genome shotgun (WGS) entry which is preliminary data.</text>
</comment>
<dbReference type="GO" id="GO:0007059">
    <property type="term" value="P:chromosome segregation"/>
    <property type="evidence" value="ECO:0007669"/>
    <property type="project" value="TreeGrafter"/>
</dbReference>
<evidence type="ECO:0000313" key="1">
    <source>
        <dbReference type="EMBL" id="MBB4963552.1"/>
    </source>
</evidence>
<protein>
    <submittedName>
        <fullName evidence="1">ParB family chromosome partitioning protein</fullName>
    </submittedName>
</protein>
<dbReference type="SUPFAM" id="SSF110849">
    <property type="entry name" value="ParB/Sulfiredoxin"/>
    <property type="match status" value="1"/>
</dbReference>
<dbReference type="InterPro" id="IPR050336">
    <property type="entry name" value="Chromosome_partition/occlusion"/>
</dbReference>
<proteinExistence type="predicted"/>
<dbReference type="GO" id="GO:0005694">
    <property type="term" value="C:chromosome"/>
    <property type="evidence" value="ECO:0007669"/>
    <property type="project" value="TreeGrafter"/>
</dbReference>